<protein>
    <submittedName>
        <fullName evidence="1">Uncharacterized protein</fullName>
    </submittedName>
</protein>
<dbReference type="AlphaFoldDB" id="C0EB26"/>
<comment type="caution">
    <text evidence="1">The sequence shown here is derived from an EMBL/GenBank/DDBJ whole genome shotgun (WGS) entry which is preliminary data.</text>
</comment>
<dbReference type="HOGENOM" id="CLU_2141544_0_0_9"/>
<proteinExistence type="predicted"/>
<evidence type="ECO:0000313" key="1">
    <source>
        <dbReference type="EMBL" id="EEG31340.1"/>
    </source>
</evidence>
<accession>C0EB26</accession>
<reference evidence="1 2" key="1">
    <citation type="submission" date="2009-01" db="EMBL/GenBank/DDBJ databases">
        <authorList>
            <person name="Fulton L."/>
            <person name="Clifton S."/>
            <person name="Fulton B."/>
            <person name="Xu J."/>
            <person name="Minx P."/>
            <person name="Pepin K.H."/>
            <person name="Johnson M."/>
            <person name="Bhonagiri V."/>
            <person name="Nash W.E."/>
            <person name="Mardis E.R."/>
            <person name="Wilson R.K."/>
        </authorList>
    </citation>
    <scope>NUCLEOTIDE SEQUENCE [LARGE SCALE GENOMIC DNA]</scope>
    <source>
        <strain evidence="1 2">DSM 5476</strain>
    </source>
</reference>
<evidence type="ECO:0000313" key="2">
    <source>
        <dbReference type="Proteomes" id="UP000003340"/>
    </source>
</evidence>
<sequence length="112" mass="11313">MRVGLLGSGVGVGSGSGCGSGWEELLDGDELEDEDEEGSLLSGLLDSEGVEEGSTGLLLSGSEEDSGTELLIGSVLLVSTSGSGAEYSLVLDVSLEELLCGVLLWEDALCSD</sequence>
<gene>
    <name evidence="1" type="ORF">CLOSTMETH_01043</name>
</gene>
<reference evidence="1 2" key="2">
    <citation type="submission" date="2009-02" db="EMBL/GenBank/DDBJ databases">
        <title>Draft genome sequence of Clostridium methylpentosum (DSM 5476).</title>
        <authorList>
            <person name="Sudarsanam P."/>
            <person name="Ley R."/>
            <person name="Guruge J."/>
            <person name="Turnbaugh P.J."/>
            <person name="Mahowald M."/>
            <person name="Liep D."/>
            <person name="Gordon J."/>
        </authorList>
    </citation>
    <scope>NUCLEOTIDE SEQUENCE [LARGE SCALE GENOMIC DNA]</scope>
    <source>
        <strain evidence="1 2">DSM 5476</strain>
    </source>
</reference>
<organism evidence="1 2">
    <name type="scientific">[Clostridium] methylpentosum DSM 5476</name>
    <dbReference type="NCBI Taxonomy" id="537013"/>
    <lineage>
        <taxon>Bacteria</taxon>
        <taxon>Bacillati</taxon>
        <taxon>Bacillota</taxon>
        <taxon>Clostridia</taxon>
        <taxon>Eubacteriales</taxon>
        <taxon>Oscillospiraceae</taxon>
        <taxon>Oscillospiraceae incertae sedis</taxon>
    </lineage>
</organism>
<keyword evidence="2" id="KW-1185">Reference proteome</keyword>
<name>C0EB26_9FIRM</name>
<dbReference type="PROSITE" id="PS51257">
    <property type="entry name" value="PROKAR_LIPOPROTEIN"/>
    <property type="match status" value="1"/>
</dbReference>
<dbReference type="EMBL" id="ACEC01000039">
    <property type="protein sequence ID" value="EEG31340.1"/>
    <property type="molecule type" value="Genomic_DNA"/>
</dbReference>
<dbReference type="Proteomes" id="UP000003340">
    <property type="component" value="Unassembled WGS sequence"/>
</dbReference>